<dbReference type="InterPro" id="IPR009057">
    <property type="entry name" value="Homeodomain-like_sf"/>
</dbReference>
<dbReference type="PRINTS" id="PR00032">
    <property type="entry name" value="HTHARAC"/>
</dbReference>
<dbReference type="InterPro" id="IPR032783">
    <property type="entry name" value="AraC_lig"/>
</dbReference>
<dbReference type="Pfam" id="PF12852">
    <property type="entry name" value="Cupin_6"/>
    <property type="match status" value="1"/>
</dbReference>
<reference evidence="5" key="1">
    <citation type="submission" date="2022-06" db="EMBL/GenBank/DDBJ databases">
        <title>Sneathiella actinostolidae sp. nov., isolated from a sea anemonein the Western Pacific Ocean.</title>
        <authorList>
            <person name="Wei M.J."/>
        </authorList>
    </citation>
    <scope>NUCLEOTIDE SEQUENCE</scope>
    <source>
        <strain evidence="5">PHK-P5</strain>
    </source>
</reference>
<dbReference type="PROSITE" id="PS01124">
    <property type="entry name" value="HTH_ARAC_FAMILY_2"/>
    <property type="match status" value="1"/>
</dbReference>
<dbReference type="Gene3D" id="1.10.10.60">
    <property type="entry name" value="Homeodomain-like"/>
    <property type="match status" value="2"/>
</dbReference>
<protein>
    <submittedName>
        <fullName evidence="5">AraC family transcriptional regulator</fullName>
    </submittedName>
</protein>
<proteinExistence type="predicted"/>
<keyword evidence="6" id="KW-1185">Reference proteome</keyword>
<keyword evidence="1" id="KW-0805">Transcription regulation</keyword>
<evidence type="ECO:0000256" key="1">
    <source>
        <dbReference type="ARBA" id="ARBA00023015"/>
    </source>
</evidence>
<keyword evidence="2" id="KW-0238">DNA-binding</keyword>
<organism evidence="5 6">
    <name type="scientific">Sneathiella marina</name>
    <dbReference type="NCBI Taxonomy" id="2950108"/>
    <lineage>
        <taxon>Bacteria</taxon>
        <taxon>Pseudomonadati</taxon>
        <taxon>Pseudomonadota</taxon>
        <taxon>Alphaproteobacteria</taxon>
        <taxon>Sneathiellales</taxon>
        <taxon>Sneathiellaceae</taxon>
        <taxon>Sneathiella</taxon>
    </lineage>
</organism>
<dbReference type="RefSeq" id="WP_251936130.1">
    <property type="nucleotide sequence ID" value="NZ_CP098747.1"/>
</dbReference>
<dbReference type="InterPro" id="IPR018060">
    <property type="entry name" value="HTH_AraC"/>
</dbReference>
<dbReference type="InterPro" id="IPR018062">
    <property type="entry name" value="HTH_AraC-typ_CS"/>
</dbReference>
<evidence type="ECO:0000256" key="2">
    <source>
        <dbReference type="ARBA" id="ARBA00023125"/>
    </source>
</evidence>
<dbReference type="SUPFAM" id="SSF46689">
    <property type="entry name" value="Homeodomain-like"/>
    <property type="match status" value="1"/>
</dbReference>
<evidence type="ECO:0000259" key="4">
    <source>
        <dbReference type="PROSITE" id="PS01124"/>
    </source>
</evidence>
<evidence type="ECO:0000313" key="5">
    <source>
        <dbReference type="EMBL" id="USG62414.1"/>
    </source>
</evidence>
<dbReference type="InterPro" id="IPR050204">
    <property type="entry name" value="AraC_XylS_family_regulators"/>
</dbReference>
<dbReference type="InterPro" id="IPR020449">
    <property type="entry name" value="Tscrpt_reg_AraC-type_HTH"/>
</dbReference>
<dbReference type="EMBL" id="CP098747">
    <property type="protein sequence ID" value="USG62414.1"/>
    <property type="molecule type" value="Genomic_DNA"/>
</dbReference>
<dbReference type="PANTHER" id="PTHR46796">
    <property type="entry name" value="HTH-TYPE TRANSCRIPTIONAL ACTIVATOR RHAS-RELATED"/>
    <property type="match status" value="1"/>
</dbReference>
<evidence type="ECO:0000313" key="6">
    <source>
        <dbReference type="Proteomes" id="UP001056291"/>
    </source>
</evidence>
<dbReference type="Pfam" id="PF12833">
    <property type="entry name" value="HTH_18"/>
    <property type="match status" value="1"/>
</dbReference>
<name>A0ABY4W6F8_9PROT</name>
<dbReference type="Proteomes" id="UP001056291">
    <property type="component" value="Chromosome"/>
</dbReference>
<dbReference type="SMART" id="SM00342">
    <property type="entry name" value="HTH_ARAC"/>
    <property type="match status" value="1"/>
</dbReference>
<sequence>MSFEHVFNEMEIDADPFALCELRGRCDLGLGRLSFATLHYILAGHGEIIFRGHPPLEINQGTLVLVPALQSHILRSFGDNQQPLPDCHPAELDLEHHLHAADDELPKNKLLAICSQVNVGLRGINNLIDLVREPIVEYVEPSSPMAESMDQLLQELSTPKLGSRAMIEVLLKQCMILLLRNRLESQDKRFDWMSVLTDEKLWIALRLMLDMPGNLHSVESLAEAAGMSRSTFAKRFFTAYGKGPMELLRNLRMHRAASLLADSDLPIKRIAELVGFQSRSAFTRKFEKIIGTSPGKYRSKVRGN</sequence>
<keyword evidence="3" id="KW-0804">Transcription</keyword>
<feature type="domain" description="HTH araC/xylS-type" evidence="4">
    <location>
        <begin position="199"/>
        <end position="300"/>
    </location>
</feature>
<evidence type="ECO:0000256" key="3">
    <source>
        <dbReference type="ARBA" id="ARBA00023163"/>
    </source>
</evidence>
<gene>
    <name evidence="5" type="ORF">NBZ79_05405</name>
</gene>
<dbReference type="PROSITE" id="PS00041">
    <property type="entry name" value="HTH_ARAC_FAMILY_1"/>
    <property type="match status" value="1"/>
</dbReference>
<dbReference type="PANTHER" id="PTHR46796:SF7">
    <property type="entry name" value="ARAC FAMILY TRANSCRIPTIONAL REGULATOR"/>
    <property type="match status" value="1"/>
</dbReference>
<accession>A0ABY4W6F8</accession>